<dbReference type="PANTHER" id="PTHR37943:SF1">
    <property type="entry name" value="PROTEIN VES"/>
    <property type="match status" value="1"/>
</dbReference>
<organism evidence="1 2">
    <name type="scientific">Pseudoduganella aquatica</name>
    <dbReference type="NCBI Taxonomy" id="2660641"/>
    <lineage>
        <taxon>Bacteria</taxon>
        <taxon>Pseudomonadati</taxon>
        <taxon>Pseudomonadota</taxon>
        <taxon>Betaproteobacteria</taxon>
        <taxon>Burkholderiales</taxon>
        <taxon>Oxalobacteraceae</taxon>
        <taxon>Telluria group</taxon>
        <taxon>Pseudoduganella</taxon>
    </lineage>
</organism>
<dbReference type="Gene3D" id="2.60.120.10">
    <property type="entry name" value="Jelly Rolls"/>
    <property type="match status" value="1"/>
</dbReference>
<sequence>MSKLIQYASLHATPWKNGGGSTTEIAIAPNGATFDNFDWRISLATIAHSGPFSLFPGIDRTLTLVSGPCVVLDVGNERKVALSEREPVVAFPGELAVSATVGDAPTTDFNVMTRRARCSHQLERRVVRGFSTLERRSATTIVFLAEGESLAIISADERVAMVRYDAVVLSTEDVWTLEAASATVFIVDIIPNDEEDE</sequence>
<dbReference type="EMBL" id="WWCU01000014">
    <property type="protein sequence ID" value="MYN08525.1"/>
    <property type="molecule type" value="Genomic_DNA"/>
</dbReference>
<name>A0A7X4HE55_9BURK</name>
<protein>
    <submittedName>
        <fullName evidence="1">HutD family protein</fullName>
    </submittedName>
</protein>
<reference evidence="1 2" key="1">
    <citation type="submission" date="2019-12" db="EMBL/GenBank/DDBJ databases">
        <title>Novel species isolated from a subtropical stream in China.</title>
        <authorList>
            <person name="Lu H."/>
        </authorList>
    </citation>
    <scope>NUCLEOTIDE SEQUENCE [LARGE SCALE GENOMIC DNA]</scope>
    <source>
        <strain evidence="1 2">FT127W</strain>
    </source>
</reference>
<dbReference type="Proteomes" id="UP000450676">
    <property type="component" value="Unassembled WGS sequence"/>
</dbReference>
<dbReference type="SUPFAM" id="SSF51182">
    <property type="entry name" value="RmlC-like cupins"/>
    <property type="match status" value="1"/>
</dbReference>
<dbReference type="RefSeq" id="WP_161072842.1">
    <property type="nucleotide sequence ID" value="NZ_CP086370.1"/>
</dbReference>
<dbReference type="Pfam" id="PF05962">
    <property type="entry name" value="HutD"/>
    <property type="match status" value="1"/>
</dbReference>
<dbReference type="PANTHER" id="PTHR37943">
    <property type="entry name" value="PROTEIN VES"/>
    <property type="match status" value="1"/>
</dbReference>
<dbReference type="AlphaFoldDB" id="A0A7X4HE55"/>
<dbReference type="InterPro" id="IPR010282">
    <property type="entry name" value="Uncharacterised_HutD/Ves"/>
</dbReference>
<keyword evidence="2" id="KW-1185">Reference proteome</keyword>
<evidence type="ECO:0000313" key="2">
    <source>
        <dbReference type="Proteomes" id="UP000450676"/>
    </source>
</evidence>
<proteinExistence type="predicted"/>
<dbReference type="InterPro" id="IPR011051">
    <property type="entry name" value="RmlC_Cupin_sf"/>
</dbReference>
<accession>A0A7X4HE55</accession>
<dbReference type="CDD" id="cd20293">
    <property type="entry name" value="cupin_HutD_N"/>
    <property type="match status" value="1"/>
</dbReference>
<gene>
    <name evidence="1" type="ORF">GTP77_14380</name>
</gene>
<comment type="caution">
    <text evidence="1">The sequence shown here is derived from an EMBL/GenBank/DDBJ whole genome shotgun (WGS) entry which is preliminary data.</text>
</comment>
<evidence type="ECO:0000313" key="1">
    <source>
        <dbReference type="EMBL" id="MYN08525.1"/>
    </source>
</evidence>
<dbReference type="InterPro" id="IPR014710">
    <property type="entry name" value="RmlC-like_jellyroll"/>
</dbReference>